<gene>
    <name evidence="1" type="ORF">XAXN_00520</name>
</gene>
<protein>
    <submittedName>
        <fullName evidence="1">Uncharacterized protein</fullName>
    </submittedName>
</protein>
<dbReference type="EMBL" id="JFAQ01000008">
    <property type="protein sequence ID" value="KPL50606.1"/>
    <property type="molecule type" value="Genomic_DNA"/>
</dbReference>
<evidence type="ECO:0000313" key="2">
    <source>
        <dbReference type="Proteomes" id="UP000054035"/>
    </source>
</evidence>
<sequence length="90" mass="9680">MTAIGQKQSELRPVGSFIAADAPACMQDQGPLEVARRRWGAFRGTNAQLQRLVVTRTALQVLLAQTTRTTCTVRPTCSSGEADLANLLGH</sequence>
<evidence type="ECO:0000313" key="1">
    <source>
        <dbReference type="EMBL" id="KPL50606.1"/>
    </source>
</evidence>
<accession>A0A0P6VUW2</accession>
<reference evidence="1 2" key="1">
    <citation type="submission" date="2014-02" db="EMBL/GenBank/DDBJ databases">
        <title>Genome sequence of Xanthomonas axonopodis DSM 3585 (T).</title>
        <authorList>
            <person name="Midha S."/>
            <person name="Patil P.B."/>
        </authorList>
    </citation>
    <scope>NUCLEOTIDE SEQUENCE [LARGE SCALE GENOMIC DNA]</scope>
    <source>
        <strain evidence="1 2">DSM 3585</strain>
    </source>
</reference>
<organism evidence="1 2">
    <name type="scientific">Xanthomonas axonopodis</name>
    <dbReference type="NCBI Taxonomy" id="53413"/>
    <lineage>
        <taxon>Bacteria</taxon>
        <taxon>Pseudomonadati</taxon>
        <taxon>Pseudomonadota</taxon>
        <taxon>Gammaproteobacteria</taxon>
        <taxon>Lysobacterales</taxon>
        <taxon>Lysobacteraceae</taxon>
        <taxon>Xanthomonas</taxon>
    </lineage>
</organism>
<dbReference type="Proteomes" id="UP000054035">
    <property type="component" value="Unassembled WGS sequence"/>
</dbReference>
<dbReference type="PATRIC" id="fig|53413.25.peg.4276"/>
<comment type="caution">
    <text evidence="1">The sequence shown here is derived from an EMBL/GenBank/DDBJ whole genome shotgun (WGS) entry which is preliminary data.</text>
</comment>
<dbReference type="AlphaFoldDB" id="A0A0P6VUW2"/>
<proteinExistence type="predicted"/>
<name>A0A0P6VUW2_9XANT</name>